<proteinExistence type="predicted"/>
<dbReference type="EMBL" id="JARBWL010000002">
    <property type="protein sequence ID" value="MDI2592784.1"/>
    <property type="molecule type" value="Genomic_DNA"/>
</dbReference>
<comment type="caution">
    <text evidence="2">The sequence shown here is derived from an EMBL/GenBank/DDBJ whole genome shotgun (WGS) entry which is preliminary data.</text>
</comment>
<feature type="chain" id="PRO_5045093757" evidence="1">
    <location>
        <begin position="22"/>
        <end position="50"/>
    </location>
</feature>
<evidence type="ECO:0000256" key="1">
    <source>
        <dbReference type="SAM" id="SignalP"/>
    </source>
</evidence>
<feature type="signal peptide" evidence="1">
    <location>
        <begin position="1"/>
        <end position="21"/>
    </location>
</feature>
<keyword evidence="3" id="KW-1185">Reference proteome</keyword>
<name>A0ABT6QR59_9PSED</name>
<protein>
    <submittedName>
        <fullName evidence="2">Uncharacterized protein</fullName>
    </submittedName>
</protein>
<reference evidence="2 3" key="1">
    <citation type="submission" date="2023-02" db="EMBL/GenBank/DDBJ databases">
        <title>Pseudomonas chrutzelriedensis sp. nov., a potently antifungal strain isolated from moss.</title>
        <authorList>
            <person name="Schnyder A."/>
            <person name="Kalawong R."/>
            <person name="Eberl L."/>
            <person name="Agnoli K."/>
        </authorList>
    </citation>
    <scope>NUCLEOTIDE SEQUENCE [LARGE SCALE GENOMIC DNA]</scope>
    <source>
        <strain evidence="2 3">681</strain>
    </source>
</reference>
<dbReference type="Proteomes" id="UP001159100">
    <property type="component" value="Unassembled WGS sequence"/>
</dbReference>
<dbReference type="RefSeq" id="WP_282316060.1">
    <property type="nucleotide sequence ID" value="NZ_JARBWL010000002.1"/>
</dbReference>
<evidence type="ECO:0000313" key="3">
    <source>
        <dbReference type="Proteomes" id="UP001159100"/>
    </source>
</evidence>
<accession>A0ABT6QR59</accession>
<keyword evidence="1" id="KW-0732">Signal</keyword>
<sequence>MKGLVILVGGALAAFASLSFAADPSFKDFTVAEVFSGPNHTLAPQENSSQ</sequence>
<gene>
    <name evidence="2" type="ORF">POF45_15325</name>
</gene>
<evidence type="ECO:0000313" key="2">
    <source>
        <dbReference type="EMBL" id="MDI2592784.1"/>
    </source>
</evidence>
<organism evidence="2 3">
    <name type="scientific">Pseudomonas fungipugnans</name>
    <dbReference type="NCBI Taxonomy" id="3024217"/>
    <lineage>
        <taxon>Bacteria</taxon>
        <taxon>Pseudomonadati</taxon>
        <taxon>Pseudomonadota</taxon>
        <taxon>Gammaproteobacteria</taxon>
        <taxon>Pseudomonadales</taxon>
        <taxon>Pseudomonadaceae</taxon>
        <taxon>Pseudomonas</taxon>
    </lineage>
</organism>